<accession>A0A0M8ZUY4</accession>
<evidence type="ECO:0000313" key="1">
    <source>
        <dbReference type="EMBL" id="KOX70526.1"/>
    </source>
</evidence>
<proteinExistence type="predicted"/>
<reference evidence="1 2" key="1">
    <citation type="submission" date="2015-07" db="EMBL/GenBank/DDBJ databases">
        <title>The genome of Melipona quadrifasciata.</title>
        <authorList>
            <person name="Pan H."/>
            <person name="Kapheim K."/>
        </authorList>
    </citation>
    <scope>NUCLEOTIDE SEQUENCE [LARGE SCALE GENOMIC DNA]</scope>
    <source>
        <strain evidence="1">0111107301</strain>
        <tissue evidence="1">Whole body</tissue>
    </source>
</reference>
<protein>
    <submittedName>
        <fullName evidence="1">Uncharacterized protein</fullName>
    </submittedName>
</protein>
<evidence type="ECO:0000313" key="2">
    <source>
        <dbReference type="Proteomes" id="UP000053105"/>
    </source>
</evidence>
<dbReference type="AlphaFoldDB" id="A0A0M8ZUY4"/>
<name>A0A0M8ZUY4_9HYME</name>
<gene>
    <name evidence="1" type="ORF">WN51_02582</name>
</gene>
<organism evidence="1 2">
    <name type="scientific">Melipona quadrifasciata</name>
    <dbReference type="NCBI Taxonomy" id="166423"/>
    <lineage>
        <taxon>Eukaryota</taxon>
        <taxon>Metazoa</taxon>
        <taxon>Ecdysozoa</taxon>
        <taxon>Arthropoda</taxon>
        <taxon>Hexapoda</taxon>
        <taxon>Insecta</taxon>
        <taxon>Pterygota</taxon>
        <taxon>Neoptera</taxon>
        <taxon>Endopterygota</taxon>
        <taxon>Hymenoptera</taxon>
        <taxon>Apocrita</taxon>
        <taxon>Aculeata</taxon>
        <taxon>Apoidea</taxon>
        <taxon>Anthophila</taxon>
        <taxon>Apidae</taxon>
        <taxon>Melipona</taxon>
    </lineage>
</organism>
<keyword evidence="2" id="KW-1185">Reference proteome</keyword>
<dbReference type="EMBL" id="KQ435859">
    <property type="protein sequence ID" value="KOX70526.1"/>
    <property type="molecule type" value="Genomic_DNA"/>
</dbReference>
<dbReference type="Proteomes" id="UP000053105">
    <property type="component" value="Unassembled WGS sequence"/>
</dbReference>
<sequence length="70" mass="8010">MGYSLESLPTDTNPSVRIYNTLSAWSRPVGKLLMKFICFLHLVEAVTFLLDYESFRENLIIVLLVLLYAA</sequence>